<comment type="subcellular location">
    <subcellularLocation>
        <location evidence="1">Membrane</location>
        <topology evidence="1">Multi-pass membrane protein</topology>
    </subcellularLocation>
</comment>
<organism evidence="11 12">
    <name type="scientific">Pristionchus mayeri</name>
    <dbReference type="NCBI Taxonomy" id="1317129"/>
    <lineage>
        <taxon>Eukaryota</taxon>
        <taxon>Metazoa</taxon>
        <taxon>Ecdysozoa</taxon>
        <taxon>Nematoda</taxon>
        <taxon>Chromadorea</taxon>
        <taxon>Rhabditida</taxon>
        <taxon>Rhabditina</taxon>
        <taxon>Diplogasteromorpha</taxon>
        <taxon>Diplogasteroidea</taxon>
        <taxon>Neodiplogasteridae</taxon>
        <taxon>Pristionchus</taxon>
    </lineage>
</organism>
<feature type="signal peptide" evidence="9">
    <location>
        <begin position="1"/>
        <end position="16"/>
    </location>
</feature>
<keyword evidence="5 8" id="KW-1133">Transmembrane helix</keyword>
<evidence type="ECO:0000256" key="1">
    <source>
        <dbReference type="ARBA" id="ARBA00004141"/>
    </source>
</evidence>
<evidence type="ECO:0000256" key="4">
    <source>
        <dbReference type="ARBA" id="ARBA00022729"/>
    </source>
</evidence>
<keyword evidence="7" id="KW-0325">Glycoprotein</keyword>
<evidence type="ECO:0000256" key="2">
    <source>
        <dbReference type="ARBA" id="ARBA00008284"/>
    </source>
</evidence>
<dbReference type="AlphaFoldDB" id="A0AAN4ZQX6"/>
<dbReference type="GO" id="GO:0016020">
    <property type="term" value="C:membrane"/>
    <property type="evidence" value="ECO:0007669"/>
    <property type="project" value="UniProtKB-SubCell"/>
</dbReference>
<comment type="similarity">
    <text evidence="2">Belongs to the TM2 family.</text>
</comment>
<evidence type="ECO:0000256" key="8">
    <source>
        <dbReference type="SAM" id="Phobius"/>
    </source>
</evidence>
<keyword evidence="4 9" id="KW-0732">Signal</keyword>
<evidence type="ECO:0000256" key="7">
    <source>
        <dbReference type="ARBA" id="ARBA00023180"/>
    </source>
</evidence>
<evidence type="ECO:0000256" key="9">
    <source>
        <dbReference type="SAM" id="SignalP"/>
    </source>
</evidence>
<dbReference type="InterPro" id="IPR050932">
    <property type="entry name" value="TM2D1-3-like"/>
</dbReference>
<evidence type="ECO:0000256" key="6">
    <source>
        <dbReference type="ARBA" id="ARBA00023136"/>
    </source>
</evidence>
<reference evidence="12" key="1">
    <citation type="submission" date="2022-10" db="EMBL/GenBank/DDBJ databases">
        <title>Genome assembly of Pristionchus species.</title>
        <authorList>
            <person name="Yoshida K."/>
            <person name="Sommer R.J."/>
        </authorList>
    </citation>
    <scope>NUCLEOTIDE SEQUENCE [LARGE SCALE GENOMIC DNA]</scope>
    <source>
        <strain evidence="12">RS5460</strain>
    </source>
</reference>
<name>A0AAN4ZQX6_9BILA</name>
<comment type="caution">
    <text evidence="11">The sequence shown here is derived from an EMBL/GenBank/DDBJ whole genome shotgun (WGS) entry which is preliminary data.</text>
</comment>
<evidence type="ECO:0000313" key="12">
    <source>
        <dbReference type="Proteomes" id="UP001328107"/>
    </source>
</evidence>
<feature type="chain" id="PRO_5043054150" description="TM2 domain-containing protein" evidence="9">
    <location>
        <begin position="17"/>
        <end position="200"/>
    </location>
</feature>
<keyword evidence="6 8" id="KW-0472">Membrane</keyword>
<dbReference type="PANTHER" id="PTHR21016:SF1">
    <property type="entry name" value="TM2 DOMAIN-CONTAINING PROTEIN 1"/>
    <property type="match status" value="1"/>
</dbReference>
<dbReference type="Pfam" id="PF05154">
    <property type="entry name" value="TM2"/>
    <property type="match status" value="1"/>
</dbReference>
<evidence type="ECO:0000256" key="5">
    <source>
        <dbReference type="ARBA" id="ARBA00022989"/>
    </source>
</evidence>
<dbReference type="Proteomes" id="UP001328107">
    <property type="component" value="Unassembled WGS sequence"/>
</dbReference>
<feature type="transmembrane region" description="Helical" evidence="8">
    <location>
        <begin position="126"/>
        <end position="151"/>
    </location>
</feature>
<keyword evidence="3 8" id="KW-0812">Transmembrane</keyword>
<proteinExistence type="inferred from homology"/>
<feature type="transmembrane region" description="Helical" evidence="8">
    <location>
        <begin position="100"/>
        <end position="119"/>
    </location>
</feature>
<gene>
    <name evidence="11" type="ORF">PMAYCL1PPCAC_13363</name>
</gene>
<evidence type="ECO:0000256" key="3">
    <source>
        <dbReference type="ARBA" id="ARBA00022692"/>
    </source>
</evidence>
<protein>
    <recommendedName>
        <fullName evidence="10">TM2 domain-containing protein</fullName>
    </recommendedName>
</protein>
<feature type="domain" description="TM2" evidence="10">
    <location>
        <begin position="96"/>
        <end position="144"/>
    </location>
</feature>
<dbReference type="PANTHER" id="PTHR21016">
    <property type="entry name" value="BETA-AMYLOID BINDING PROTEIN-RELATED"/>
    <property type="match status" value="1"/>
</dbReference>
<dbReference type="EMBL" id="BTRK01000003">
    <property type="protein sequence ID" value="GMR43168.1"/>
    <property type="molecule type" value="Genomic_DNA"/>
</dbReference>
<evidence type="ECO:0000313" key="11">
    <source>
        <dbReference type="EMBL" id="GMR43168.1"/>
    </source>
</evidence>
<dbReference type="InterPro" id="IPR007829">
    <property type="entry name" value="TM2"/>
</dbReference>
<accession>A0AAN4ZQX6</accession>
<sequence>MRFLLVLLGIGYFVAALTTSQDPLANASVIDCTKLHPYQFQCQYYVLTDGTEQPIHCNPDNTVSVQCMIDLPGYVCEGSTINFTYNLPDGCRFGSKTNHATTMLLSLFFGLLGLDRFYLGYYTIGLIKLFSMGGLFILYFIDIVLIALQILEPAEGTGYIMHLFGPRVSHPSLIRQAEAFPVRFDNQTVMIEDYGCVDCR</sequence>
<evidence type="ECO:0000259" key="10">
    <source>
        <dbReference type="Pfam" id="PF05154"/>
    </source>
</evidence>
<keyword evidence="12" id="KW-1185">Reference proteome</keyword>